<keyword evidence="4 8" id="KW-0812">Transmembrane</keyword>
<feature type="transmembrane region" description="Helical" evidence="8">
    <location>
        <begin position="258"/>
        <end position="279"/>
    </location>
</feature>
<evidence type="ECO:0000259" key="9">
    <source>
        <dbReference type="Pfam" id="PF11984"/>
    </source>
</evidence>
<gene>
    <name evidence="10" type="primary">epsI</name>
    <name evidence="10" type="ORF">ENE74_10540</name>
</gene>
<evidence type="ECO:0000256" key="8">
    <source>
        <dbReference type="SAM" id="Phobius"/>
    </source>
</evidence>
<sequence>MTAASLPASAQSGSVWRTHISALVVVGFAIGLLFARDVADMVAIWWTASTFQHCLFIPFLIGWLVQQRLPGVRALTPQPWAPGLAWMGLGAFAWLLGEAAGVALFRQGGVIVMMQGAVMALLGPVVSRGLAFPLFYAFFMVPFGEEIVPALQLLTAHLSMAMLALAGVPAHMEGVFITTPGGYFKVAEACSGAKFVIAMTAYGVLVANVCFRRWSRRILFVTGALTLSVIANGVRAFATMMVAQMHGIDAAKGFDHVLFGWLFFGIVIALVMAAAWPFFDRRPTDPWFDPAAMPSPSPRTMALGYAVPAAIALLAAAPAWSALSAVRQAALPDTVTLPNVPGWARSGAPQAYGWAPRFAGADRFLMGRYANAQGQVVDLAVVLYARQNEGRELVGFGQGAIAPDSAWAWTQPMPAPPGARGERITAPGPVVRDVMTFYRVGGVLTGSGTNVKLATLKVRLLGGDQRAVAVMISAEERAGQSAQAAMASFLRALGPVQDLADASAGIR</sequence>
<feature type="transmembrane region" description="Helical" evidence="8">
    <location>
        <begin position="218"/>
        <end position="238"/>
    </location>
</feature>
<evidence type="ECO:0000313" key="10">
    <source>
        <dbReference type="EMBL" id="RVT40893.1"/>
    </source>
</evidence>
<name>A0A437J6T9_9SPHN</name>
<keyword evidence="5" id="KW-0378">Hydrolase</keyword>
<feature type="domain" description="Methanolan biosynthesis EpsI" evidence="9">
    <location>
        <begin position="309"/>
        <end position="496"/>
    </location>
</feature>
<dbReference type="InterPro" id="IPR019127">
    <property type="entry name" value="Exosortase"/>
</dbReference>
<dbReference type="InterPro" id="IPR013426">
    <property type="entry name" value="EpsH-like"/>
</dbReference>
<evidence type="ECO:0000256" key="5">
    <source>
        <dbReference type="ARBA" id="ARBA00022801"/>
    </source>
</evidence>
<evidence type="ECO:0000256" key="1">
    <source>
        <dbReference type="ARBA" id="ARBA00004651"/>
    </source>
</evidence>
<dbReference type="GO" id="GO:0008233">
    <property type="term" value="F:peptidase activity"/>
    <property type="evidence" value="ECO:0007669"/>
    <property type="project" value="UniProtKB-KW"/>
</dbReference>
<dbReference type="NCBIfam" id="TIGR02914">
    <property type="entry name" value="EpsI_fam"/>
    <property type="match status" value="1"/>
</dbReference>
<evidence type="ECO:0000256" key="6">
    <source>
        <dbReference type="ARBA" id="ARBA00022989"/>
    </source>
</evidence>
<dbReference type="AlphaFoldDB" id="A0A437J6T9"/>
<dbReference type="OrthoDB" id="9797363at2"/>
<evidence type="ECO:0000256" key="3">
    <source>
        <dbReference type="ARBA" id="ARBA00022670"/>
    </source>
</evidence>
<feature type="transmembrane region" description="Helical" evidence="8">
    <location>
        <begin position="15"/>
        <end position="35"/>
    </location>
</feature>
<evidence type="ECO:0000313" key="11">
    <source>
        <dbReference type="Proteomes" id="UP000282977"/>
    </source>
</evidence>
<feature type="transmembrane region" description="Helical" evidence="8">
    <location>
        <begin position="84"/>
        <end position="105"/>
    </location>
</feature>
<dbReference type="NCBIfam" id="TIGR04178">
    <property type="entry name" value="exo_archaeo"/>
    <property type="match status" value="1"/>
</dbReference>
<feature type="transmembrane region" description="Helical" evidence="8">
    <location>
        <begin position="300"/>
        <end position="320"/>
    </location>
</feature>
<feature type="transmembrane region" description="Helical" evidence="8">
    <location>
        <begin position="42"/>
        <end position="64"/>
    </location>
</feature>
<dbReference type="InterPro" id="IPR017540">
    <property type="entry name" value="Exosortase-1"/>
</dbReference>
<keyword evidence="11" id="KW-1185">Reference proteome</keyword>
<reference evidence="10 11" key="1">
    <citation type="submission" date="2019-01" db="EMBL/GenBank/DDBJ databases">
        <authorList>
            <person name="Chen W.-M."/>
        </authorList>
    </citation>
    <scope>NUCLEOTIDE SEQUENCE [LARGE SCALE GENOMIC DNA]</scope>
    <source>
        <strain evidence="10 11">TLA-22</strain>
    </source>
</reference>
<keyword evidence="6 8" id="KW-1133">Transmembrane helix</keyword>
<evidence type="ECO:0000256" key="2">
    <source>
        <dbReference type="ARBA" id="ARBA00022475"/>
    </source>
</evidence>
<organism evidence="10 11">
    <name type="scientific">Sphingobium algorifonticola</name>
    <dbReference type="NCBI Taxonomy" id="2008318"/>
    <lineage>
        <taxon>Bacteria</taxon>
        <taxon>Pseudomonadati</taxon>
        <taxon>Pseudomonadota</taxon>
        <taxon>Alphaproteobacteria</taxon>
        <taxon>Sphingomonadales</taxon>
        <taxon>Sphingomonadaceae</taxon>
        <taxon>Sphingobium</taxon>
    </lineage>
</organism>
<evidence type="ECO:0000256" key="4">
    <source>
        <dbReference type="ARBA" id="ARBA00022692"/>
    </source>
</evidence>
<dbReference type="RefSeq" id="WP_127690891.1">
    <property type="nucleotide sequence ID" value="NZ_RZUL01000003.1"/>
</dbReference>
<keyword evidence="3" id="KW-0645">Protease</keyword>
<dbReference type="Pfam" id="PF09721">
    <property type="entry name" value="Exosortase_EpsH"/>
    <property type="match status" value="1"/>
</dbReference>
<dbReference type="InterPro" id="IPR026392">
    <property type="entry name" value="Exo/Archaeosortase_dom"/>
</dbReference>
<comment type="caution">
    <text evidence="10">The sequence shown here is derived from an EMBL/GenBank/DDBJ whole genome shotgun (WGS) entry which is preliminary data.</text>
</comment>
<comment type="subcellular location">
    <subcellularLocation>
        <location evidence="1">Cell membrane</location>
        <topology evidence="1">Multi-pass membrane protein</topology>
    </subcellularLocation>
</comment>
<dbReference type="GO" id="GO:0006508">
    <property type="term" value="P:proteolysis"/>
    <property type="evidence" value="ECO:0007669"/>
    <property type="project" value="UniProtKB-KW"/>
</dbReference>
<evidence type="ECO:0000256" key="7">
    <source>
        <dbReference type="ARBA" id="ARBA00023136"/>
    </source>
</evidence>
<dbReference type="Pfam" id="PF11984">
    <property type="entry name" value="DUF3485"/>
    <property type="match status" value="1"/>
</dbReference>
<dbReference type="Proteomes" id="UP000282977">
    <property type="component" value="Unassembled WGS sequence"/>
</dbReference>
<protein>
    <submittedName>
        <fullName evidence="10">EpsI family protein</fullName>
    </submittedName>
</protein>
<keyword evidence="2" id="KW-1003">Cell membrane</keyword>
<keyword evidence="7 8" id="KW-0472">Membrane</keyword>
<dbReference type="NCBIfam" id="TIGR02602">
    <property type="entry name" value="8TM_EpsH"/>
    <property type="match status" value="1"/>
</dbReference>
<accession>A0A437J6T9</accession>
<dbReference type="EMBL" id="RZUL01000003">
    <property type="protein sequence ID" value="RVT40893.1"/>
    <property type="molecule type" value="Genomic_DNA"/>
</dbReference>
<feature type="transmembrane region" description="Helical" evidence="8">
    <location>
        <begin position="117"/>
        <end position="141"/>
    </location>
</feature>
<proteinExistence type="predicted"/>
<dbReference type="NCBIfam" id="TIGR03109">
    <property type="entry name" value="exosort_XrtA"/>
    <property type="match status" value="1"/>
</dbReference>
<dbReference type="GO" id="GO:0005886">
    <property type="term" value="C:plasma membrane"/>
    <property type="evidence" value="ECO:0007669"/>
    <property type="project" value="UniProtKB-SubCell"/>
</dbReference>
<dbReference type="InterPro" id="IPR014263">
    <property type="entry name" value="Methanolan_biosynth_EpsI"/>
</dbReference>